<protein>
    <submittedName>
        <fullName evidence="2">Uncharacterized protein</fullName>
    </submittedName>
</protein>
<sequence length="154" mass="17322">MVDSNENDNEWQKTWEAELGAYSETPSSYTRAPQPEKLAAPLPLPEPEQPVLEKFEVLWEQQAAAQEIENLYKTDEQKTNAPEADLPEADASDTEDEAIDEDMEESLSDQLLAAIHQLIEKITAMVSEYLPDNKQESEQNNEMENNADNTGPAI</sequence>
<gene>
    <name evidence="2" type="ORF">ACFORL_07855</name>
</gene>
<evidence type="ECO:0000256" key="1">
    <source>
        <dbReference type="SAM" id="MobiDB-lite"/>
    </source>
</evidence>
<organism evidence="2 3">
    <name type="scientific">Legionella dresdenensis</name>
    <dbReference type="NCBI Taxonomy" id="450200"/>
    <lineage>
        <taxon>Bacteria</taxon>
        <taxon>Pseudomonadati</taxon>
        <taxon>Pseudomonadota</taxon>
        <taxon>Gammaproteobacteria</taxon>
        <taxon>Legionellales</taxon>
        <taxon>Legionellaceae</taxon>
        <taxon>Legionella</taxon>
    </lineage>
</organism>
<keyword evidence="3" id="KW-1185">Reference proteome</keyword>
<accession>A0ABV8CG72</accession>
<dbReference type="RefSeq" id="WP_382342779.1">
    <property type="nucleotide sequence ID" value="NZ_JBHSAB010000016.1"/>
</dbReference>
<feature type="region of interest" description="Disordered" evidence="1">
    <location>
        <begin position="130"/>
        <end position="154"/>
    </location>
</feature>
<name>A0ABV8CG72_9GAMM</name>
<proteinExistence type="predicted"/>
<dbReference type="EMBL" id="JBHSAB010000016">
    <property type="protein sequence ID" value="MFC3908986.1"/>
    <property type="molecule type" value="Genomic_DNA"/>
</dbReference>
<comment type="caution">
    <text evidence="2">The sequence shown here is derived from an EMBL/GenBank/DDBJ whole genome shotgun (WGS) entry which is preliminary data.</text>
</comment>
<feature type="region of interest" description="Disordered" evidence="1">
    <location>
        <begin position="69"/>
        <end position="105"/>
    </location>
</feature>
<reference evidence="3" key="1">
    <citation type="journal article" date="2019" name="Int. J. Syst. Evol. Microbiol.">
        <title>The Global Catalogue of Microorganisms (GCM) 10K type strain sequencing project: providing services to taxonomists for standard genome sequencing and annotation.</title>
        <authorList>
            <consortium name="The Broad Institute Genomics Platform"/>
            <consortium name="The Broad Institute Genome Sequencing Center for Infectious Disease"/>
            <person name="Wu L."/>
            <person name="Ma J."/>
        </authorList>
    </citation>
    <scope>NUCLEOTIDE SEQUENCE [LARGE SCALE GENOMIC DNA]</scope>
    <source>
        <strain evidence="3">CCUG 59858</strain>
    </source>
</reference>
<feature type="region of interest" description="Disordered" evidence="1">
    <location>
        <begin position="1"/>
        <end position="46"/>
    </location>
</feature>
<evidence type="ECO:0000313" key="3">
    <source>
        <dbReference type="Proteomes" id="UP001595758"/>
    </source>
</evidence>
<evidence type="ECO:0000313" key="2">
    <source>
        <dbReference type="EMBL" id="MFC3908986.1"/>
    </source>
</evidence>
<dbReference type="Proteomes" id="UP001595758">
    <property type="component" value="Unassembled WGS sequence"/>
</dbReference>
<feature type="compositionally biased region" description="Acidic residues" evidence="1">
    <location>
        <begin position="85"/>
        <end position="105"/>
    </location>
</feature>